<dbReference type="AlphaFoldDB" id="A0A8T1GJ22"/>
<accession>A0A8T1GJ22</accession>
<organism evidence="3 4">
    <name type="scientific">Phytophthora cactorum</name>
    <dbReference type="NCBI Taxonomy" id="29920"/>
    <lineage>
        <taxon>Eukaryota</taxon>
        <taxon>Sar</taxon>
        <taxon>Stramenopiles</taxon>
        <taxon>Oomycota</taxon>
        <taxon>Peronosporomycetes</taxon>
        <taxon>Peronosporales</taxon>
        <taxon>Peronosporaceae</taxon>
        <taxon>Phytophthora</taxon>
    </lineage>
</organism>
<dbReference type="Proteomes" id="UP000774804">
    <property type="component" value="Unassembled WGS sequence"/>
</dbReference>
<gene>
    <name evidence="1" type="ORF">PC115_g2321</name>
    <name evidence="2" type="ORF">PC117_g2773</name>
    <name evidence="3" type="ORF">PC118_g2915</name>
</gene>
<sequence length="68" mass="7839">MGTTKRKRGQPAFCCLNAHDSTVGDSDSLYCAHIARCNSERFVHDVEGRKKRWRQRSLLISASQSWER</sequence>
<name>A0A8T1GJ22_9STRA</name>
<dbReference type="Proteomes" id="UP000697107">
    <property type="component" value="Unassembled WGS sequence"/>
</dbReference>
<dbReference type="EMBL" id="RCMI01000033">
    <property type="protein sequence ID" value="KAG2940804.1"/>
    <property type="molecule type" value="Genomic_DNA"/>
</dbReference>
<comment type="caution">
    <text evidence="3">The sequence shown here is derived from an EMBL/GenBank/DDBJ whole genome shotgun (WGS) entry which is preliminary data.</text>
</comment>
<dbReference type="Proteomes" id="UP000736787">
    <property type="component" value="Unassembled WGS sequence"/>
</dbReference>
<evidence type="ECO:0000313" key="4">
    <source>
        <dbReference type="Proteomes" id="UP000697107"/>
    </source>
</evidence>
<dbReference type="EMBL" id="RCML01000047">
    <property type="protein sequence ID" value="KAG2995584.1"/>
    <property type="molecule type" value="Genomic_DNA"/>
</dbReference>
<reference evidence="3" key="1">
    <citation type="submission" date="2018-10" db="EMBL/GenBank/DDBJ databases">
        <title>Effector identification in a new, highly contiguous assembly of the strawberry crown rot pathogen Phytophthora cactorum.</title>
        <authorList>
            <person name="Armitage A.D."/>
            <person name="Nellist C.F."/>
            <person name="Bates H."/>
            <person name="Vickerstaff R.J."/>
            <person name="Harrison R.J."/>
        </authorList>
    </citation>
    <scope>NUCLEOTIDE SEQUENCE</scope>
    <source>
        <strain evidence="1">4032</strain>
        <strain evidence="2">4040</strain>
        <strain evidence="3">P415</strain>
    </source>
</reference>
<evidence type="ECO:0000313" key="3">
    <source>
        <dbReference type="EMBL" id="KAG2995584.1"/>
    </source>
</evidence>
<protein>
    <submittedName>
        <fullName evidence="3">Uncharacterized protein</fullName>
    </submittedName>
</protein>
<dbReference type="EMBL" id="RCMK01000037">
    <property type="protein sequence ID" value="KAG2952453.1"/>
    <property type="molecule type" value="Genomic_DNA"/>
</dbReference>
<evidence type="ECO:0000313" key="2">
    <source>
        <dbReference type="EMBL" id="KAG2952453.1"/>
    </source>
</evidence>
<proteinExistence type="predicted"/>
<evidence type="ECO:0000313" key="1">
    <source>
        <dbReference type="EMBL" id="KAG2940804.1"/>
    </source>
</evidence>